<sequence length="136" mass="13925">MLYRVQPLLIYSILCTSSLLFEENATPLKEAASNLIKPFAPGLPIGVVPSSPAGPGAPLDPTAPGKPESPARPGGPGHVRSESMDLFGPYSVNTKRNKMKPPSAPGSPIGPDGPGGQVGFGGSQMQYADQAESVSA</sequence>
<feature type="region of interest" description="Disordered" evidence="1">
    <location>
        <begin position="46"/>
        <end position="136"/>
    </location>
</feature>
<evidence type="ECO:0000313" key="3">
    <source>
        <dbReference type="WBParaSite" id="ALUE_0001604801-mRNA-1"/>
    </source>
</evidence>
<evidence type="ECO:0000256" key="1">
    <source>
        <dbReference type="SAM" id="MobiDB-lite"/>
    </source>
</evidence>
<evidence type="ECO:0000313" key="2">
    <source>
        <dbReference type="Proteomes" id="UP000036681"/>
    </source>
</evidence>
<protein>
    <submittedName>
        <fullName evidence="3">CD8+ T cell target antigen Tp1</fullName>
    </submittedName>
</protein>
<name>A0A0M3IDF2_ASCLU</name>
<organism evidence="2 3">
    <name type="scientific">Ascaris lumbricoides</name>
    <name type="common">Giant roundworm</name>
    <dbReference type="NCBI Taxonomy" id="6252"/>
    <lineage>
        <taxon>Eukaryota</taxon>
        <taxon>Metazoa</taxon>
        <taxon>Ecdysozoa</taxon>
        <taxon>Nematoda</taxon>
        <taxon>Chromadorea</taxon>
        <taxon>Rhabditida</taxon>
        <taxon>Spirurina</taxon>
        <taxon>Ascaridomorpha</taxon>
        <taxon>Ascaridoidea</taxon>
        <taxon>Ascarididae</taxon>
        <taxon>Ascaris</taxon>
    </lineage>
</organism>
<dbReference type="AlphaFoldDB" id="A0A0M3IDF2"/>
<feature type="compositionally biased region" description="Polar residues" evidence="1">
    <location>
        <begin position="123"/>
        <end position="136"/>
    </location>
</feature>
<accession>A0A0M3IDF2</accession>
<reference evidence="3" key="1">
    <citation type="submission" date="2017-02" db="UniProtKB">
        <authorList>
            <consortium name="WormBaseParasite"/>
        </authorList>
    </citation>
    <scope>IDENTIFICATION</scope>
</reference>
<feature type="compositionally biased region" description="Gly residues" evidence="1">
    <location>
        <begin position="112"/>
        <end position="122"/>
    </location>
</feature>
<proteinExistence type="predicted"/>
<keyword evidence="2" id="KW-1185">Reference proteome</keyword>
<dbReference type="Proteomes" id="UP000036681">
    <property type="component" value="Unplaced"/>
</dbReference>
<dbReference type="WBParaSite" id="ALUE_0001604801-mRNA-1">
    <property type="protein sequence ID" value="ALUE_0001604801-mRNA-1"/>
    <property type="gene ID" value="ALUE_0001604801"/>
</dbReference>